<dbReference type="PANTHER" id="PTHR32282:SF32">
    <property type="entry name" value="PENICILLIN-BINDING PROTEIN 2A"/>
    <property type="match status" value="1"/>
</dbReference>
<dbReference type="NCBIfam" id="TIGR02074">
    <property type="entry name" value="PBP_1a_fam"/>
    <property type="match status" value="1"/>
</dbReference>
<gene>
    <name evidence="22" type="primary">ponA_3</name>
    <name evidence="22" type="ORF">NCTC4822_02130</name>
</gene>
<dbReference type="RefSeq" id="WP_208407980.1">
    <property type="nucleotide sequence ID" value="NZ_CP038012.1"/>
</dbReference>
<keyword evidence="5" id="KW-0645">Protease</keyword>
<dbReference type="InterPro" id="IPR012338">
    <property type="entry name" value="Beta-lactam/transpept-like"/>
</dbReference>
<protein>
    <submittedName>
        <fullName evidence="22">Penicillin-binding protein 1A/1B</fullName>
    </submittedName>
</protein>
<evidence type="ECO:0000256" key="3">
    <source>
        <dbReference type="ARBA" id="ARBA00022475"/>
    </source>
</evidence>
<evidence type="ECO:0000259" key="21">
    <source>
        <dbReference type="Pfam" id="PF00912"/>
    </source>
</evidence>
<dbReference type="PANTHER" id="PTHR32282">
    <property type="entry name" value="BINDING PROTEIN TRANSPEPTIDASE, PUTATIVE-RELATED"/>
    <property type="match status" value="1"/>
</dbReference>
<comment type="similarity">
    <text evidence="2">In the N-terminal section; belongs to the glycosyltransferase 51 family.</text>
</comment>
<dbReference type="GO" id="GO:0071555">
    <property type="term" value="P:cell wall organization"/>
    <property type="evidence" value="ECO:0007669"/>
    <property type="project" value="UniProtKB-KW"/>
</dbReference>
<evidence type="ECO:0000256" key="10">
    <source>
        <dbReference type="ARBA" id="ARBA00022960"/>
    </source>
</evidence>
<dbReference type="Pfam" id="PF00905">
    <property type="entry name" value="Transpeptidase"/>
    <property type="match status" value="1"/>
</dbReference>
<sequence>MRRMERRQQEKQLNASKKWSNYKKNTRILIIGMLSVIICGLIVVNLLIASSDVSILDEPEPRPTFIYDQNGEIASKISNSNIEGVRLEQIPQELIEAVISVEDQRFYKHNGINYIGIARAFTQNLRKGEVVAGGSTITQQLSKNVFLTHERTYSRKFKELILTKKIERTYSKRDIMERYLNQIYLGEGAWGVQRAAQIYFGKDISELTLNESATLAGLIKAPSYLSPYKDLEKSVKRRNIVLSLMKSEGYISQAEFDEAIGQEIVLADQTTMDYKGKYPYYIDLIIDEAVDKYGLTKNEVLSGGLHIYTELNPVIQDALEDVYEDDRYFPESKPNQLIQSASVFLNPKTGGISALVGGRGEYTHGRFNNATKLIRQPGSILKPIAVYTSALERDYQISDMLVDEPININGYSPKNFDKQYRGEVTMYDAVAHSYNIPPVWLLDKIGIENGVRTVERFGIPLEANDLNLSLALGGLDQGTSPLRMAQAFSAFANDGVMMEAHAILEIKDSEGVVIGQWHEQSTQVTDAKVAQQMTYMLQGAVEVGTAQKAQITGMEVAGKTGTTQLPFPDISGSKDHWFVGYTPDIVGAVWLGYDKTDTEHYLTSTSSVTAPPIFQEVLSRSISELPTKHFDLPLMGKFKKELEKQKEKMRKKERRQEKERKKQEKEELKEQKKRENERRKREEKDKKEREKREKKAEKEKKKQEKKKEREKEKENKWKD</sequence>
<dbReference type="InterPro" id="IPR050396">
    <property type="entry name" value="Glycosyltr_51/Transpeptidase"/>
</dbReference>
<dbReference type="FunFam" id="1.10.3810.10:FF:000001">
    <property type="entry name" value="Penicillin-binding protein 1A"/>
    <property type="match status" value="1"/>
</dbReference>
<dbReference type="GO" id="GO:0008360">
    <property type="term" value="P:regulation of cell shape"/>
    <property type="evidence" value="ECO:0007669"/>
    <property type="project" value="UniProtKB-KW"/>
</dbReference>
<dbReference type="GO" id="GO:0008955">
    <property type="term" value="F:peptidoglycan glycosyltransferase activity"/>
    <property type="evidence" value="ECO:0007669"/>
    <property type="project" value="UniProtKB-EC"/>
</dbReference>
<evidence type="ECO:0000256" key="18">
    <source>
        <dbReference type="SAM" id="MobiDB-lite"/>
    </source>
</evidence>
<dbReference type="InterPro" id="IPR001264">
    <property type="entry name" value="Glyco_trans_51"/>
</dbReference>
<comment type="catalytic activity">
    <reaction evidence="16">
        <text>Preferential cleavage: (Ac)2-L-Lys-D-Ala-|-D-Ala. Also transpeptidation of peptidyl-alanyl moieties that are N-acyl substituents of D-alanine.</text>
        <dbReference type="EC" id="3.4.16.4"/>
    </reaction>
</comment>
<keyword evidence="4" id="KW-0121">Carboxypeptidase</keyword>
<dbReference type="GO" id="GO:0006508">
    <property type="term" value="P:proteolysis"/>
    <property type="evidence" value="ECO:0007669"/>
    <property type="project" value="UniProtKB-KW"/>
</dbReference>
<feature type="domain" description="Glycosyl transferase family 51" evidence="21">
    <location>
        <begin position="72"/>
        <end position="245"/>
    </location>
</feature>
<evidence type="ECO:0000313" key="23">
    <source>
        <dbReference type="Proteomes" id="UP000254519"/>
    </source>
</evidence>
<evidence type="ECO:0000256" key="14">
    <source>
        <dbReference type="ARBA" id="ARBA00023268"/>
    </source>
</evidence>
<proteinExistence type="inferred from homology"/>
<dbReference type="GO" id="GO:0009252">
    <property type="term" value="P:peptidoglycan biosynthetic process"/>
    <property type="evidence" value="ECO:0007669"/>
    <property type="project" value="UniProtKB-KW"/>
</dbReference>
<keyword evidence="15" id="KW-0961">Cell wall biogenesis/degradation</keyword>
<keyword evidence="3" id="KW-1003">Cell membrane</keyword>
<feature type="compositionally biased region" description="Basic and acidic residues" evidence="18">
    <location>
        <begin position="654"/>
        <end position="719"/>
    </location>
</feature>
<evidence type="ECO:0000256" key="19">
    <source>
        <dbReference type="SAM" id="Phobius"/>
    </source>
</evidence>
<evidence type="ECO:0000256" key="7">
    <source>
        <dbReference type="ARBA" id="ARBA00022679"/>
    </source>
</evidence>
<evidence type="ECO:0000256" key="8">
    <source>
        <dbReference type="ARBA" id="ARBA00022692"/>
    </source>
</evidence>
<evidence type="ECO:0000256" key="13">
    <source>
        <dbReference type="ARBA" id="ARBA00023136"/>
    </source>
</evidence>
<evidence type="ECO:0000259" key="20">
    <source>
        <dbReference type="Pfam" id="PF00905"/>
    </source>
</evidence>
<organism evidence="22 23">
    <name type="scientific">Sporosarcina pasteurii</name>
    <name type="common">Bacillus pasteurii</name>
    <dbReference type="NCBI Taxonomy" id="1474"/>
    <lineage>
        <taxon>Bacteria</taxon>
        <taxon>Bacillati</taxon>
        <taxon>Bacillota</taxon>
        <taxon>Bacilli</taxon>
        <taxon>Bacillales</taxon>
        <taxon>Caryophanaceae</taxon>
        <taxon>Sporosarcina</taxon>
    </lineage>
</organism>
<dbReference type="GO" id="GO:0030288">
    <property type="term" value="C:outer membrane-bounded periplasmic space"/>
    <property type="evidence" value="ECO:0007669"/>
    <property type="project" value="TreeGrafter"/>
</dbReference>
<keyword evidence="11" id="KW-0573">Peptidoglycan synthesis</keyword>
<dbReference type="InterPro" id="IPR036950">
    <property type="entry name" value="PBP_transglycosylase"/>
</dbReference>
<feature type="transmembrane region" description="Helical" evidence="19">
    <location>
        <begin position="28"/>
        <end position="48"/>
    </location>
</feature>
<dbReference type="GO" id="GO:0009002">
    <property type="term" value="F:serine-type D-Ala-D-Ala carboxypeptidase activity"/>
    <property type="evidence" value="ECO:0007669"/>
    <property type="project" value="UniProtKB-EC"/>
</dbReference>
<evidence type="ECO:0000256" key="5">
    <source>
        <dbReference type="ARBA" id="ARBA00022670"/>
    </source>
</evidence>
<reference evidence="22 23" key="1">
    <citation type="submission" date="2018-06" db="EMBL/GenBank/DDBJ databases">
        <authorList>
            <consortium name="Pathogen Informatics"/>
            <person name="Doyle S."/>
        </authorList>
    </citation>
    <scope>NUCLEOTIDE SEQUENCE [LARGE SCALE GENOMIC DNA]</scope>
    <source>
        <strain evidence="23">ATCC 11859 / DSM 33 / NCIB 8841 / NCTC 4822</strain>
    </source>
</reference>
<feature type="region of interest" description="Disordered" evidence="18">
    <location>
        <begin position="643"/>
        <end position="719"/>
    </location>
</feature>
<dbReference type="Pfam" id="PF00912">
    <property type="entry name" value="Transgly"/>
    <property type="match status" value="1"/>
</dbReference>
<evidence type="ECO:0000256" key="1">
    <source>
        <dbReference type="ARBA" id="ARBA00007090"/>
    </source>
</evidence>
<accession>A0A380C4I1</accession>
<evidence type="ECO:0000256" key="11">
    <source>
        <dbReference type="ARBA" id="ARBA00022984"/>
    </source>
</evidence>
<keyword evidence="14" id="KW-0511">Multifunctional enzyme</keyword>
<feature type="domain" description="Penicillin-binding protein transpeptidase" evidence="20">
    <location>
        <begin position="343"/>
        <end position="618"/>
    </location>
</feature>
<evidence type="ECO:0000256" key="9">
    <source>
        <dbReference type="ARBA" id="ARBA00022801"/>
    </source>
</evidence>
<evidence type="ECO:0000256" key="6">
    <source>
        <dbReference type="ARBA" id="ARBA00022676"/>
    </source>
</evidence>
<dbReference type="InterPro" id="IPR001460">
    <property type="entry name" value="PCN-bd_Tpept"/>
</dbReference>
<name>A0A380C4I1_SPOPA</name>
<keyword evidence="7" id="KW-0808">Transferase</keyword>
<comment type="similarity">
    <text evidence="1">In the C-terminal section; belongs to the transpeptidase family.</text>
</comment>
<comment type="catalytic activity">
    <reaction evidence="17">
        <text>[GlcNAc-(1-&gt;4)-Mur2Ac(oyl-L-Ala-gamma-D-Glu-L-Lys-D-Ala-D-Ala)](n)-di-trans,octa-cis-undecaprenyl diphosphate + beta-D-GlcNAc-(1-&gt;4)-Mur2Ac(oyl-L-Ala-gamma-D-Glu-L-Lys-D-Ala-D-Ala)-di-trans,octa-cis-undecaprenyl diphosphate = [GlcNAc-(1-&gt;4)-Mur2Ac(oyl-L-Ala-gamma-D-Glu-L-Lys-D-Ala-D-Ala)](n+1)-di-trans,octa-cis-undecaprenyl diphosphate + di-trans,octa-cis-undecaprenyl diphosphate + H(+)</text>
        <dbReference type="Rhea" id="RHEA:23708"/>
        <dbReference type="Rhea" id="RHEA-COMP:9602"/>
        <dbReference type="Rhea" id="RHEA-COMP:9603"/>
        <dbReference type="ChEBI" id="CHEBI:15378"/>
        <dbReference type="ChEBI" id="CHEBI:58405"/>
        <dbReference type="ChEBI" id="CHEBI:60033"/>
        <dbReference type="ChEBI" id="CHEBI:78435"/>
        <dbReference type="EC" id="2.4.99.28"/>
    </reaction>
</comment>
<evidence type="ECO:0000256" key="15">
    <source>
        <dbReference type="ARBA" id="ARBA00023316"/>
    </source>
</evidence>
<evidence type="ECO:0000256" key="17">
    <source>
        <dbReference type="ARBA" id="ARBA00049902"/>
    </source>
</evidence>
<evidence type="ECO:0000256" key="4">
    <source>
        <dbReference type="ARBA" id="ARBA00022645"/>
    </source>
</evidence>
<keyword evidence="13 19" id="KW-0472">Membrane</keyword>
<keyword evidence="12 19" id="KW-1133">Transmembrane helix</keyword>
<dbReference type="InterPro" id="IPR023346">
    <property type="entry name" value="Lysozyme-like_dom_sf"/>
</dbReference>
<dbReference type="AlphaFoldDB" id="A0A380C4I1"/>
<dbReference type="SUPFAM" id="SSF53955">
    <property type="entry name" value="Lysozyme-like"/>
    <property type="match status" value="1"/>
</dbReference>
<keyword evidence="23" id="KW-1185">Reference proteome</keyword>
<dbReference type="GO" id="GO:0008658">
    <property type="term" value="F:penicillin binding"/>
    <property type="evidence" value="ECO:0007669"/>
    <property type="project" value="InterPro"/>
</dbReference>
<keyword evidence="9" id="KW-0378">Hydrolase</keyword>
<evidence type="ECO:0000256" key="16">
    <source>
        <dbReference type="ARBA" id="ARBA00034000"/>
    </source>
</evidence>
<dbReference type="Gene3D" id="3.40.710.10">
    <property type="entry name" value="DD-peptidase/beta-lactamase superfamily"/>
    <property type="match status" value="1"/>
</dbReference>
<evidence type="ECO:0000313" key="22">
    <source>
        <dbReference type="EMBL" id="SUJ11406.1"/>
    </source>
</evidence>
<dbReference type="EMBL" id="UGYZ01000002">
    <property type="protein sequence ID" value="SUJ11406.1"/>
    <property type="molecule type" value="Genomic_DNA"/>
</dbReference>
<evidence type="ECO:0000256" key="2">
    <source>
        <dbReference type="ARBA" id="ARBA00007739"/>
    </source>
</evidence>
<keyword evidence="8 19" id="KW-0812">Transmembrane</keyword>
<dbReference type="Gene3D" id="1.10.3810.10">
    <property type="entry name" value="Biosynthetic peptidoglycan transglycosylase-like"/>
    <property type="match status" value="1"/>
</dbReference>
<keyword evidence="10" id="KW-0133">Cell shape</keyword>
<evidence type="ECO:0000256" key="12">
    <source>
        <dbReference type="ARBA" id="ARBA00022989"/>
    </source>
</evidence>
<dbReference type="SUPFAM" id="SSF56601">
    <property type="entry name" value="beta-lactamase/transpeptidase-like"/>
    <property type="match status" value="1"/>
</dbReference>
<keyword evidence="6" id="KW-0328">Glycosyltransferase</keyword>
<dbReference type="Proteomes" id="UP000254519">
    <property type="component" value="Unassembled WGS sequence"/>
</dbReference>